<gene>
    <name evidence="1" type="primary">fliG</name>
    <name evidence="1" type="ORF">M3215_12515</name>
</gene>
<comment type="caution">
    <text evidence="1">The sequence shown here is derived from an EMBL/GenBank/DDBJ whole genome shotgun (WGS) entry which is preliminary data.</text>
</comment>
<proteinExistence type="predicted"/>
<name>A0ACC6A7S8_9BACI</name>
<evidence type="ECO:0000313" key="1">
    <source>
        <dbReference type="EMBL" id="MCM3736624.1"/>
    </source>
</evidence>
<keyword evidence="1" id="KW-0282">Flagellum</keyword>
<evidence type="ECO:0000313" key="2">
    <source>
        <dbReference type="Proteomes" id="UP001202289"/>
    </source>
</evidence>
<keyword evidence="1" id="KW-0969">Cilium</keyword>
<protein>
    <submittedName>
        <fullName evidence="1">Flagellar motor switch protein FliG</fullName>
    </submittedName>
</protein>
<reference evidence="1" key="1">
    <citation type="submission" date="2022-05" db="EMBL/GenBank/DDBJ databases">
        <title>Comparative Genomics of Spacecraft Associated Microbes.</title>
        <authorList>
            <person name="Tran M.T."/>
            <person name="Wright A."/>
            <person name="Seuylemezian A."/>
            <person name="Eisen J."/>
            <person name="Coil D."/>
        </authorList>
    </citation>
    <scope>NUCLEOTIDE SEQUENCE</scope>
    <source>
        <strain evidence="1">FAIRING 10M-2.2</strain>
    </source>
</reference>
<sequence length="334" mass="38525">MIEGISSKEKAAILVRMLEEDVATQIIEYMNEDEKEVLLREIAKFRPYKTETLENVLGEFLYELNVRELNLVTPDKEYIRRIFKNMPEEELEKLLEDLWYNKDNPFEFLNSLTDLEPLLTVLNDESPQTIAIIASYIKPQLASRLIERLPDYKRVETVMGIAKLEQVDSDLIGQIGDLLKSKLNMMAFSAINKTDGLKTIVNILNNVSRGVEKTVFEKLDEVDYELSEKIKENMFVFEDLLRLEDLAMRRVLEEISDNGLIAKALKIAKEEIKEKLFTCMSTNRKGMILEELDGLGPLKMKDAEKAQQTITSTVKKLEKEGRIVIQRGEEDVLI</sequence>
<dbReference type="EMBL" id="JAMBOP010000013">
    <property type="protein sequence ID" value="MCM3736624.1"/>
    <property type="molecule type" value="Genomic_DNA"/>
</dbReference>
<keyword evidence="1" id="KW-0966">Cell projection</keyword>
<organism evidence="1 2">
    <name type="scientific">Bacillus cytotoxicus</name>
    <dbReference type="NCBI Taxonomy" id="580165"/>
    <lineage>
        <taxon>Bacteria</taxon>
        <taxon>Bacillati</taxon>
        <taxon>Bacillota</taxon>
        <taxon>Bacilli</taxon>
        <taxon>Bacillales</taxon>
        <taxon>Bacillaceae</taxon>
        <taxon>Bacillus</taxon>
        <taxon>Bacillus cereus group</taxon>
    </lineage>
</organism>
<keyword evidence="2" id="KW-1185">Reference proteome</keyword>
<dbReference type="Proteomes" id="UP001202289">
    <property type="component" value="Unassembled WGS sequence"/>
</dbReference>
<accession>A0ACC6A7S8</accession>